<dbReference type="GO" id="GO:0072330">
    <property type="term" value="P:monocarboxylic acid biosynthetic process"/>
    <property type="evidence" value="ECO:0007669"/>
    <property type="project" value="UniProtKB-ARBA"/>
</dbReference>
<dbReference type="InterPro" id="IPR019826">
    <property type="entry name" value="Carboxylesterase_B_AS"/>
</dbReference>
<dbReference type="Pfam" id="PF00135">
    <property type="entry name" value="COesterase"/>
    <property type="match status" value="1"/>
</dbReference>
<evidence type="ECO:0000256" key="3">
    <source>
        <dbReference type="RuleBase" id="RU361235"/>
    </source>
</evidence>
<keyword evidence="2 3" id="KW-0378">Hydrolase</keyword>
<dbReference type="PROSITE" id="PS00122">
    <property type="entry name" value="CARBOXYLESTERASE_B_1"/>
    <property type="match status" value="1"/>
</dbReference>
<dbReference type="AlphaFoldDB" id="A0A9W9RKC8"/>
<dbReference type="EC" id="3.1.1.-" evidence="3"/>
<evidence type="ECO:0000313" key="5">
    <source>
        <dbReference type="EMBL" id="KAJ5361867.1"/>
    </source>
</evidence>
<dbReference type="SUPFAM" id="SSF53474">
    <property type="entry name" value="alpha/beta-Hydrolases"/>
    <property type="match status" value="1"/>
</dbReference>
<evidence type="ECO:0000313" key="6">
    <source>
        <dbReference type="Proteomes" id="UP001148299"/>
    </source>
</evidence>
<comment type="similarity">
    <text evidence="1 3">Belongs to the type-B carboxylesterase/lipase family.</text>
</comment>
<dbReference type="InterPro" id="IPR029058">
    <property type="entry name" value="AB_hydrolase_fold"/>
</dbReference>
<evidence type="ECO:0000256" key="1">
    <source>
        <dbReference type="ARBA" id="ARBA00005964"/>
    </source>
</evidence>
<proteinExistence type="inferred from homology"/>
<name>A0A9W9RKC8_PENBR</name>
<evidence type="ECO:0000259" key="4">
    <source>
        <dbReference type="Pfam" id="PF00135"/>
    </source>
</evidence>
<evidence type="ECO:0000256" key="2">
    <source>
        <dbReference type="ARBA" id="ARBA00022801"/>
    </source>
</evidence>
<gene>
    <name evidence="5" type="ORF">N7541_002711</name>
</gene>
<accession>A0A9W9RKC8</accession>
<comment type="caution">
    <text evidence="5">The sequence shown here is derived from an EMBL/GenBank/DDBJ whole genome shotgun (WGS) entry which is preliminary data.</text>
</comment>
<feature type="domain" description="Carboxylesterase type B" evidence="4">
    <location>
        <begin position="22"/>
        <end position="484"/>
    </location>
</feature>
<dbReference type="GO" id="GO:0016787">
    <property type="term" value="F:hydrolase activity"/>
    <property type="evidence" value="ECO:0007669"/>
    <property type="project" value="UniProtKB-KW"/>
</dbReference>
<dbReference type="GO" id="GO:0017000">
    <property type="term" value="P:antibiotic biosynthetic process"/>
    <property type="evidence" value="ECO:0007669"/>
    <property type="project" value="UniProtKB-ARBA"/>
</dbReference>
<dbReference type="EMBL" id="JAPZBR010000002">
    <property type="protein sequence ID" value="KAJ5361867.1"/>
    <property type="molecule type" value="Genomic_DNA"/>
</dbReference>
<protein>
    <recommendedName>
        <fullName evidence="3">Carboxylic ester hydrolase</fullName>
        <ecNumber evidence="3">3.1.1.-</ecNumber>
    </recommendedName>
</protein>
<dbReference type="Proteomes" id="UP001148299">
    <property type="component" value="Unassembled WGS sequence"/>
</dbReference>
<keyword evidence="6" id="KW-1185">Reference proteome</keyword>
<sequence>MATGPILADPIPPPPPFYHPALGTIRGISKNGAYQYLGIKYATLENRFAVPRIMEYDGNGEINATMHGAPVVSPEFSYDMEAAFIHQALRKDEVPPISDCEGLNLNLTIPTSGSKDLPVVVYIHGGGFAFGSSWYPHYDQSKVISLAEEMNQSIIGVNFNYRLGIPGFLTSKEFESAGITANRGLQDIRVALQWVQRYISGFGGDPDRITVVGQSAGGAAINYLLHSDEPLFNQAMLLGGTFLMMRPDPQEITNKQYQAIVNHLDLQNLEPAERINALLTMPYDRFVTDMAPEMMSLTVSLGGPLAPGRATFANLTDDDELPLPGRRWCKRVFTLDSQFDGSIIGQSSLNELESGIKERFCTAMAQSLGEEATVKILEQYELASETSDSEALLKILQIVTDIAFFAPSFRMAELFGSDEQKWYMGFFNERNPWDGIYQGRANHLLDVSFMWGNYNQSYPARCWTVARALAETLINFTSAKDDSEVRLPRLDPAVGAEKRMVTIYGPSDEGIDSNSVELGDPKATQRSLGIFKLGDQTPGGLDALLDAIMAFL</sequence>
<dbReference type="InterPro" id="IPR050309">
    <property type="entry name" value="Type-B_Carboxylest/Lipase"/>
</dbReference>
<dbReference type="Gene3D" id="3.40.50.1820">
    <property type="entry name" value="alpha/beta hydrolase"/>
    <property type="match status" value="1"/>
</dbReference>
<reference evidence="5" key="1">
    <citation type="submission" date="2022-12" db="EMBL/GenBank/DDBJ databases">
        <authorList>
            <person name="Petersen C."/>
        </authorList>
    </citation>
    <scope>NUCLEOTIDE SEQUENCE</scope>
    <source>
        <strain evidence="5">IBT 35675</strain>
    </source>
</reference>
<organism evidence="5 6">
    <name type="scientific">Penicillium brevicompactum</name>
    <dbReference type="NCBI Taxonomy" id="5074"/>
    <lineage>
        <taxon>Eukaryota</taxon>
        <taxon>Fungi</taxon>
        <taxon>Dikarya</taxon>
        <taxon>Ascomycota</taxon>
        <taxon>Pezizomycotina</taxon>
        <taxon>Eurotiomycetes</taxon>
        <taxon>Eurotiomycetidae</taxon>
        <taxon>Eurotiales</taxon>
        <taxon>Aspergillaceae</taxon>
        <taxon>Penicillium</taxon>
    </lineage>
</organism>
<dbReference type="PANTHER" id="PTHR11559">
    <property type="entry name" value="CARBOXYLESTERASE"/>
    <property type="match status" value="1"/>
</dbReference>
<dbReference type="InterPro" id="IPR002018">
    <property type="entry name" value="CarbesteraseB"/>
</dbReference>
<reference evidence="5" key="2">
    <citation type="journal article" date="2023" name="IMA Fungus">
        <title>Comparative genomic study of the Penicillium genus elucidates a diverse pangenome and 15 lateral gene transfer events.</title>
        <authorList>
            <person name="Petersen C."/>
            <person name="Sorensen T."/>
            <person name="Nielsen M.R."/>
            <person name="Sondergaard T.E."/>
            <person name="Sorensen J.L."/>
            <person name="Fitzpatrick D.A."/>
            <person name="Frisvad J.C."/>
            <person name="Nielsen K.L."/>
        </authorList>
    </citation>
    <scope>NUCLEOTIDE SEQUENCE</scope>
    <source>
        <strain evidence="5">IBT 35675</strain>
    </source>
</reference>